<gene>
    <name evidence="7 9" type="primary">ins-29</name>
    <name evidence="7" type="ORF">CELE_ZC334.10</name>
    <name evidence="9" type="ORF">ZC334.10</name>
</gene>
<keyword evidence="8" id="KW-1185">Reference proteome</keyword>
<dbReference type="InterPro" id="IPR003235">
    <property type="entry name" value="Nem_insulin-like_b-type"/>
</dbReference>
<feature type="chain" id="PRO_5004290720" evidence="6">
    <location>
        <begin position="19"/>
        <end position="76"/>
    </location>
</feature>
<dbReference type="GO" id="GO:0005576">
    <property type="term" value="C:extracellular region"/>
    <property type="evidence" value="ECO:0007669"/>
    <property type="project" value="UniProtKB-SubCell"/>
</dbReference>
<evidence type="ECO:0000256" key="3">
    <source>
        <dbReference type="ARBA" id="ARBA00022525"/>
    </source>
</evidence>
<evidence type="ECO:0000313" key="9">
    <source>
        <dbReference type="WormBase" id="ZC334.10"/>
    </source>
</evidence>
<dbReference type="Pfam" id="PF03488">
    <property type="entry name" value="Ins_beta"/>
    <property type="match status" value="1"/>
</dbReference>
<dbReference type="InParanoid" id="Q7JKM8"/>
<dbReference type="Gene3D" id="1.10.100.10">
    <property type="entry name" value="Insulin-like"/>
    <property type="match status" value="1"/>
</dbReference>
<comment type="subcellular location">
    <subcellularLocation>
        <location evidence="1">Secreted</location>
    </subcellularLocation>
</comment>
<evidence type="ECO:0000256" key="1">
    <source>
        <dbReference type="ARBA" id="ARBA00004613"/>
    </source>
</evidence>
<dbReference type="PaxDb" id="6239-ZC334.10"/>
<keyword evidence="4 6" id="KW-0732">Signal</keyword>
<dbReference type="EMBL" id="BX284601">
    <property type="protein sequence ID" value="CAE53735.1"/>
    <property type="molecule type" value="Genomic_DNA"/>
</dbReference>
<dbReference type="SMR" id="Q7JKM8"/>
<keyword evidence="3" id="KW-0964">Secreted</keyword>
<dbReference type="Proteomes" id="UP000001940">
    <property type="component" value="Chromosome I"/>
</dbReference>
<comment type="similarity">
    <text evidence="2">Belongs to the insulin family.</text>
</comment>
<evidence type="ECO:0000313" key="8">
    <source>
        <dbReference type="Proteomes" id="UP000001940"/>
    </source>
</evidence>
<evidence type="ECO:0000256" key="2">
    <source>
        <dbReference type="ARBA" id="ARBA00009034"/>
    </source>
</evidence>
<dbReference type="PANTHER" id="PTHR33893">
    <property type="entry name" value="INSULIN RELATED-RELATED-RELATED"/>
    <property type="match status" value="1"/>
</dbReference>
<feature type="signal peptide" evidence="6">
    <location>
        <begin position="1"/>
        <end position="18"/>
    </location>
</feature>
<sequence>MFCKFVFLIFLLISLSVATADFGAQRRCGRHLVNFLEGLCGGPCSEAPTVELASWACSSAVSIQDLEKLCCPSNLA</sequence>
<dbReference type="CTD" id="3565850"/>
<keyword evidence="5" id="KW-1015">Disulfide bond</keyword>
<dbReference type="STRING" id="6239.ZC334.10.1"/>
<dbReference type="Bgee" id="WBGene00002112">
    <property type="expression patterns" value="Expressed in adult organism and 1 other cell type or tissue"/>
</dbReference>
<dbReference type="HOGENOM" id="CLU_199259_0_0_1"/>
<dbReference type="GO" id="GO:0005179">
    <property type="term" value="F:hormone activity"/>
    <property type="evidence" value="ECO:0007669"/>
    <property type="project" value="InterPro"/>
</dbReference>
<proteinExistence type="inferred from homology"/>
<dbReference type="InterPro" id="IPR036438">
    <property type="entry name" value="Insulin-like_sf"/>
</dbReference>
<dbReference type="AlphaFoldDB" id="Q7JKM8"/>
<organism evidence="7 8">
    <name type="scientific">Caenorhabditis elegans</name>
    <dbReference type="NCBI Taxonomy" id="6239"/>
    <lineage>
        <taxon>Eukaryota</taxon>
        <taxon>Metazoa</taxon>
        <taxon>Ecdysozoa</taxon>
        <taxon>Nematoda</taxon>
        <taxon>Chromadorea</taxon>
        <taxon>Rhabditida</taxon>
        <taxon>Rhabditina</taxon>
        <taxon>Rhabditomorpha</taxon>
        <taxon>Rhabditoidea</taxon>
        <taxon>Rhabditidae</taxon>
        <taxon>Peloderinae</taxon>
        <taxon>Caenorhabditis</taxon>
    </lineage>
</organism>
<evidence type="ECO:0000256" key="6">
    <source>
        <dbReference type="SAM" id="SignalP"/>
    </source>
</evidence>
<dbReference type="GeneID" id="3565850"/>
<dbReference type="KEGG" id="cel:CELE_ZC334.10"/>
<dbReference type="AGR" id="WB:WBGene00002112"/>
<dbReference type="PANTHER" id="PTHR33893:SF9">
    <property type="entry name" value="INSULIN RELATED-RELATED"/>
    <property type="match status" value="1"/>
</dbReference>
<dbReference type="FunCoup" id="Q7JKM8">
    <property type="interactions" value="174"/>
</dbReference>
<dbReference type="WormBase" id="ZC334.10">
    <property type="protein sequence ID" value="CE36060"/>
    <property type="gene ID" value="WBGene00002112"/>
    <property type="gene designation" value="ins-29"/>
</dbReference>
<evidence type="ECO:0000256" key="4">
    <source>
        <dbReference type="ARBA" id="ARBA00022729"/>
    </source>
</evidence>
<evidence type="ECO:0000256" key="5">
    <source>
        <dbReference type="ARBA" id="ARBA00023157"/>
    </source>
</evidence>
<dbReference type="SUPFAM" id="SSF56994">
    <property type="entry name" value="Insulin-like"/>
    <property type="match status" value="1"/>
</dbReference>
<dbReference type="UCSC" id="ZC334.10">
    <property type="organism name" value="c. elegans"/>
</dbReference>
<dbReference type="PhylomeDB" id="Q7JKM8"/>
<evidence type="ECO:0000313" key="7">
    <source>
        <dbReference type="EMBL" id="CAE53735.1"/>
    </source>
</evidence>
<accession>Q7JKM8</accession>
<reference evidence="7 8" key="1">
    <citation type="journal article" date="1998" name="Science">
        <title>Genome sequence of the nematode C. elegans: a platform for investigating biology.</title>
        <authorList>
            <consortium name="The C. elegans sequencing consortium"/>
            <person name="Sulson J.E."/>
            <person name="Waterston R."/>
        </authorList>
    </citation>
    <scope>NUCLEOTIDE SEQUENCE [LARGE SCALE GENOMIC DNA]</scope>
    <source>
        <strain evidence="7 8">Bristol N2</strain>
    </source>
</reference>
<dbReference type="InterPro" id="IPR052335">
    <property type="entry name" value="Insulin-like_regulatory"/>
</dbReference>
<dbReference type="RefSeq" id="NP_001021846.1">
    <property type="nucleotide sequence ID" value="NM_001026675.3"/>
</dbReference>
<name>Q7JKM8_CAEEL</name>
<protein>
    <submittedName>
        <fullName evidence="7">INSulin related</fullName>
    </submittedName>
</protein>